<dbReference type="InterPro" id="IPR036034">
    <property type="entry name" value="PDZ_sf"/>
</dbReference>
<dbReference type="Pfam" id="PF19238">
    <property type="entry name" value="Radical_SAM_2"/>
    <property type="match status" value="1"/>
</dbReference>
<dbReference type="Proteomes" id="UP000266376">
    <property type="component" value="Unassembled WGS sequence"/>
</dbReference>
<dbReference type="PROSITE" id="PS50106">
    <property type="entry name" value="PDZ"/>
    <property type="match status" value="1"/>
</dbReference>
<dbReference type="InterPro" id="IPR058240">
    <property type="entry name" value="rSAM_sf"/>
</dbReference>
<dbReference type="Pfam" id="PF17820">
    <property type="entry name" value="PDZ_6"/>
    <property type="match status" value="1"/>
</dbReference>
<dbReference type="SUPFAM" id="SSF102114">
    <property type="entry name" value="Radical SAM enzymes"/>
    <property type="match status" value="1"/>
</dbReference>
<evidence type="ECO:0000259" key="1">
    <source>
        <dbReference type="PROSITE" id="PS50106"/>
    </source>
</evidence>
<feature type="domain" description="PDZ" evidence="1">
    <location>
        <begin position="1"/>
        <end position="39"/>
    </location>
</feature>
<dbReference type="InterPro" id="IPR001478">
    <property type="entry name" value="PDZ"/>
</dbReference>
<dbReference type="Gene3D" id="2.30.42.10">
    <property type="match status" value="1"/>
</dbReference>
<dbReference type="InterPro" id="IPR041489">
    <property type="entry name" value="PDZ_6"/>
</dbReference>
<evidence type="ECO:0000313" key="3">
    <source>
        <dbReference type="Proteomes" id="UP000266376"/>
    </source>
</evidence>
<gene>
    <name evidence="2" type="ORF">DWV67_12285</name>
</gene>
<protein>
    <submittedName>
        <fullName evidence="2">DUF512 domain-containing protein</fullName>
    </submittedName>
</protein>
<dbReference type="EMBL" id="QSAJ01000033">
    <property type="protein sequence ID" value="RGW51255.1"/>
    <property type="molecule type" value="Genomic_DNA"/>
</dbReference>
<dbReference type="Pfam" id="PF04459">
    <property type="entry name" value="DUF512"/>
    <property type="match status" value="2"/>
</dbReference>
<dbReference type="SUPFAM" id="SSF50156">
    <property type="entry name" value="PDZ domain-like"/>
    <property type="match status" value="1"/>
</dbReference>
<reference evidence="2 3" key="1">
    <citation type="submission" date="2018-08" db="EMBL/GenBank/DDBJ databases">
        <title>A genome reference for cultivated species of the human gut microbiota.</title>
        <authorList>
            <person name="Zou Y."/>
            <person name="Xue W."/>
            <person name="Luo G."/>
        </authorList>
    </citation>
    <scope>NUCLEOTIDE SEQUENCE [LARGE SCALE GENOMIC DNA]</scope>
    <source>
        <strain evidence="2 3">AF12-11</strain>
    </source>
</reference>
<comment type="caution">
    <text evidence="2">The sequence shown here is derived from an EMBL/GenBank/DDBJ whole genome shotgun (WGS) entry which is preliminary data.</text>
</comment>
<accession>A0A395XL66</accession>
<sequence>MKKVEHLIKEVYPGSIAEELEIEPGDVLLSINDQSIEDVFDYRYMIKDEYIEVLIRKPDGEEWVLEIDKDYDDDLGIEFENQLMSDYKSCSNKCIFCFIDQMPPNMRETLYFKDDDSRLSFLQGNYITLTNMKEKDVDRIIKMQLAPINISVQTTNPELRCKMLNNRFAGEKLKFLDQLYEGHVEMNGQIVCCKGVNDGKELERTMDDLSKYLPFMRSVSVVPAGITKYRDNLYPLELFTKEEAGEIIDMIESRQKKYYEEYGLHFMHASDEWYITAGRDFPEEERYDGYIQLENGVGMMRLFITEFTEALEQVKSNPGYLKMREEVKRTVTIATGKLTYATICSFAERMMEAFPGLQIHVFAIRNDFFGETITVSGLITGQDLTAQIKEYQKNSRNHFVEKISDAKKFVDNIGSADKNVHGLGEDLIIPCNMLRTGERVFLDDWTVEDVEQKLGMRLIPIESGGGDFVEAILNPEYSMERTNDNFVYVKVYDR</sequence>
<evidence type="ECO:0000313" key="2">
    <source>
        <dbReference type="EMBL" id="RGW51255.1"/>
    </source>
</evidence>
<dbReference type="InterPro" id="IPR045375">
    <property type="entry name" value="Put_radical_SAM-like_N"/>
</dbReference>
<dbReference type="AlphaFoldDB" id="A0A395XL66"/>
<name>A0A395XL66_9FIRM</name>
<organism evidence="2 3">
    <name type="scientific">Dorea formicigenerans</name>
    <dbReference type="NCBI Taxonomy" id="39486"/>
    <lineage>
        <taxon>Bacteria</taxon>
        <taxon>Bacillati</taxon>
        <taxon>Bacillota</taxon>
        <taxon>Clostridia</taxon>
        <taxon>Lachnospirales</taxon>
        <taxon>Lachnospiraceae</taxon>
        <taxon>Dorea</taxon>
    </lineage>
</organism>
<proteinExistence type="predicted"/>
<dbReference type="InterPro" id="IPR007549">
    <property type="entry name" value="DUF512"/>
</dbReference>